<keyword evidence="1" id="KW-0472">Membrane</keyword>
<dbReference type="EMBL" id="CM015726">
    <property type="protein sequence ID" value="KAF3700308.1"/>
    <property type="molecule type" value="Genomic_DNA"/>
</dbReference>
<feature type="transmembrane region" description="Helical" evidence="1">
    <location>
        <begin position="24"/>
        <end position="46"/>
    </location>
</feature>
<sequence length="60" mass="7138">MDKCHFFDEIIHAEVYEDIGVDSWYIAFTFLLLFLFAVIICVWTSLMKVSYKCTYFGILK</sequence>
<evidence type="ECO:0000313" key="3">
    <source>
        <dbReference type="Proteomes" id="UP000503349"/>
    </source>
</evidence>
<keyword evidence="1" id="KW-0812">Transmembrane</keyword>
<keyword evidence="3" id="KW-1185">Reference proteome</keyword>
<reference evidence="3" key="2">
    <citation type="submission" date="2019-02" db="EMBL/GenBank/DDBJ databases">
        <title>Opniocepnalus argus Var Kimnra genome.</title>
        <authorList>
            <person name="Zhou C."/>
            <person name="Xiao S."/>
        </authorList>
    </citation>
    <scope>NUCLEOTIDE SEQUENCE [LARGE SCALE GENOMIC DNA]</scope>
</reference>
<reference evidence="2 3" key="1">
    <citation type="submission" date="2019-02" db="EMBL/GenBank/DDBJ databases">
        <title>Opniocepnalus argus genome.</title>
        <authorList>
            <person name="Zhou C."/>
            <person name="Xiao S."/>
        </authorList>
    </citation>
    <scope>NUCLEOTIDE SEQUENCE [LARGE SCALE GENOMIC DNA]</scope>
    <source>
        <strain evidence="2">OARG1902GOOAL</strain>
        <tissue evidence="2">Muscle</tissue>
    </source>
</reference>
<keyword evidence="1" id="KW-1133">Transmembrane helix</keyword>
<gene>
    <name evidence="2" type="ORF">EXN66_Car015995</name>
</gene>
<accession>A0A6G1QDH6</accession>
<name>A0A6G1QDH6_CHAAH</name>
<protein>
    <submittedName>
        <fullName evidence="2">Uncharacterized protein</fullName>
    </submittedName>
</protein>
<organism evidence="2 3">
    <name type="scientific">Channa argus</name>
    <name type="common">Northern snakehead</name>
    <name type="synonym">Ophicephalus argus</name>
    <dbReference type="NCBI Taxonomy" id="215402"/>
    <lineage>
        <taxon>Eukaryota</taxon>
        <taxon>Metazoa</taxon>
        <taxon>Chordata</taxon>
        <taxon>Craniata</taxon>
        <taxon>Vertebrata</taxon>
        <taxon>Euteleostomi</taxon>
        <taxon>Actinopterygii</taxon>
        <taxon>Neopterygii</taxon>
        <taxon>Teleostei</taxon>
        <taxon>Neoteleostei</taxon>
        <taxon>Acanthomorphata</taxon>
        <taxon>Anabantaria</taxon>
        <taxon>Anabantiformes</taxon>
        <taxon>Channoidei</taxon>
        <taxon>Channidae</taxon>
        <taxon>Channa</taxon>
    </lineage>
</organism>
<dbReference type="AlphaFoldDB" id="A0A6G1QDH6"/>
<evidence type="ECO:0000256" key="1">
    <source>
        <dbReference type="SAM" id="Phobius"/>
    </source>
</evidence>
<proteinExistence type="predicted"/>
<dbReference type="Proteomes" id="UP000503349">
    <property type="component" value="Chromosome 15"/>
</dbReference>
<evidence type="ECO:0000313" key="2">
    <source>
        <dbReference type="EMBL" id="KAF3700308.1"/>
    </source>
</evidence>